<dbReference type="SUPFAM" id="SSF53850">
    <property type="entry name" value="Periplasmic binding protein-like II"/>
    <property type="match status" value="1"/>
</dbReference>
<comment type="similarity">
    <text evidence="2">Belongs to the glutamate-gated ion channel (TC 1.A.10.1) family.</text>
</comment>
<evidence type="ECO:0000256" key="8">
    <source>
        <dbReference type="ARBA" id="ARBA00023180"/>
    </source>
</evidence>
<dbReference type="EMBL" id="JAPXFL010000001">
    <property type="protein sequence ID" value="KAK9512160.1"/>
    <property type="molecule type" value="Genomic_DNA"/>
</dbReference>
<evidence type="ECO:0000256" key="2">
    <source>
        <dbReference type="ARBA" id="ARBA00008685"/>
    </source>
</evidence>
<organism evidence="11 12">
    <name type="scientific">Rhynocoris fuscipes</name>
    <dbReference type="NCBI Taxonomy" id="488301"/>
    <lineage>
        <taxon>Eukaryota</taxon>
        <taxon>Metazoa</taxon>
        <taxon>Ecdysozoa</taxon>
        <taxon>Arthropoda</taxon>
        <taxon>Hexapoda</taxon>
        <taxon>Insecta</taxon>
        <taxon>Pterygota</taxon>
        <taxon>Neoptera</taxon>
        <taxon>Paraneoptera</taxon>
        <taxon>Hemiptera</taxon>
        <taxon>Heteroptera</taxon>
        <taxon>Panheteroptera</taxon>
        <taxon>Cimicomorpha</taxon>
        <taxon>Reduviidae</taxon>
        <taxon>Harpactorinae</taxon>
        <taxon>Harpactorini</taxon>
        <taxon>Rhynocoris</taxon>
    </lineage>
</organism>
<feature type="transmembrane region" description="Helical" evidence="9">
    <location>
        <begin position="364"/>
        <end position="384"/>
    </location>
</feature>
<name>A0AAW1DT55_9HEMI</name>
<dbReference type="PANTHER" id="PTHR42643">
    <property type="entry name" value="IONOTROPIC RECEPTOR 20A-RELATED"/>
    <property type="match status" value="1"/>
</dbReference>
<evidence type="ECO:0000256" key="5">
    <source>
        <dbReference type="ARBA" id="ARBA00022989"/>
    </source>
</evidence>
<comment type="caution">
    <text evidence="11">The sequence shown here is derived from an EMBL/GenBank/DDBJ whole genome shotgun (WGS) entry which is preliminary data.</text>
</comment>
<evidence type="ECO:0000259" key="10">
    <source>
        <dbReference type="Pfam" id="PF00060"/>
    </source>
</evidence>
<feature type="domain" description="Ionotropic glutamate receptor C-terminal" evidence="10">
    <location>
        <begin position="98"/>
        <end position="375"/>
    </location>
</feature>
<keyword evidence="8" id="KW-0325">Glycoprotein</keyword>
<dbReference type="Proteomes" id="UP001461498">
    <property type="component" value="Unassembled WGS sequence"/>
</dbReference>
<feature type="transmembrane region" description="Helical" evidence="9">
    <location>
        <begin position="175"/>
        <end position="198"/>
    </location>
</feature>
<keyword evidence="4 9" id="KW-0812">Transmembrane</keyword>
<dbReference type="GO" id="GO:0015276">
    <property type="term" value="F:ligand-gated monoatomic ion channel activity"/>
    <property type="evidence" value="ECO:0007669"/>
    <property type="project" value="InterPro"/>
</dbReference>
<gene>
    <name evidence="11" type="ORF">O3M35_000643</name>
</gene>
<evidence type="ECO:0000256" key="1">
    <source>
        <dbReference type="ARBA" id="ARBA00004651"/>
    </source>
</evidence>
<evidence type="ECO:0000256" key="9">
    <source>
        <dbReference type="SAM" id="Phobius"/>
    </source>
</evidence>
<keyword evidence="5 9" id="KW-1133">Transmembrane helix</keyword>
<evidence type="ECO:0000256" key="4">
    <source>
        <dbReference type="ARBA" id="ARBA00022692"/>
    </source>
</evidence>
<feature type="transmembrane region" description="Helical" evidence="9">
    <location>
        <begin position="94"/>
        <end position="117"/>
    </location>
</feature>
<keyword evidence="6 9" id="KW-0472">Membrane</keyword>
<dbReference type="PANTHER" id="PTHR42643:SF40">
    <property type="entry name" value="IONOTROPIC RECEPTOR 41A-RELATED"/>
    <property type="match status" value="1"/>
</dbReference>
<evidence type="ECO:0000256" key="7">
    <source>
        <dbReference type="ARBA" id="ARBA00023170"/>
    </source>
</evidence>
<evidence type="ECO:0000256" key="3">
    <source>
        <dbReference type="ARBA" id="ARBA00022475"/>
    </source>
</evidence>
<reference evidence="11 12" key="1">
    <citation type="submission" date="2022-12" db="EMBL/GenBank/DDBJ databases">
        <title>Chromosome-level genome assembly of true bugs.</title>
        <authorList>
            <person name="Ma L."/>
            <person name="Li H."/>
        </authorList>
    </citation>
    <scope>NUCLEOTIDE SEQUENCE [LARGE SCALE GENOMIC DNA]</scope>
    <source>
        <strain evidence="11">Lab_2022b</strain>
    </source>
</reference>
<comment type="subcellular location">
    <subcellularLocation>
        <location evidence="1">Cell membrane</location>
        <topology evidence="1">Multi-pass membrane protein</topology>
    </subcellularLocation>
</comment>
<proteinExistence type="inferred from homology"/>
<dbReference type="InterPro" id="IPR052192">
    <property type="entry name" value="Insect_Ionotropic_Sensory_Rcpt"/>
</dbReference>
<dbReference type="GO" id="GO:0005886">
    <property type="term" value="C:plasma membrane"/>
    <property type="evidence" value="ECO:0007669"/>
    <property type="project" value="UniProtKB-SubCell"/>
</dbReference>
<dbReference type="Gene3D" id="1.10.287.70">
    <property type="match status" value="1"/>
</dbReference>
<accession>A0AAW1DT55</accession>
<keyword evidence="3" id="KW-1003">Cell membrane</keyword>
<dbReference type="Pfam" id="PF00060">
    <property type="entry name" value="Lig_chan"/>
    <property type="match status" value="1"/>
</dbReference>
<dbReference type="InterPro" id="IPR001320">
    <property type="entry name" value="Iontro_rcpt_C"/>
</dbReference>
<dbReference type="AlphaFoldDB" id="A0AAW1DT55"/>
<evidence type="ECO:0000313" key="11">
    <source>
        <dbReference type="EMBL" id="KAK9512160.1"/>
    </source>
</evidence>
<dbReference type="Gene3D" id="3.40.190.10">
    <property type="entry name" value="Periplasmic binding protein-like II"/>
    <property type="match status" value="1"/>
</dbReference>
<dbReference type="GO" id="GO:0050906">
    <property type="term" value="P:detection of stimulus involved in sensory perception"/>
    <property type="evidence" value="ECO:0007669"/>
    <property type="project" value="UniProtKB-ARBA"/>
</dbReference>
<evidence type="ECO:0000256" key="6">
    <source>
        <dbReference type="ARBA" id="ARBA00023136"/>
    </source>
</evidence>
<sequence length="407" mass="46497">MELKLLRTFCELRNCTIVKVTDEYQWGEIWKNMSGNGVVGNVFMDKADIGTGAIYLWYNEYKHLDFTYPYLQSKVTVLVPKPHQLPEWRIPINAFSLVLWISLLISLTFIIITLYLVNKYTNKITAYYSKEMVLEEFSTLSGVILRVVGMALLQAPPVRLRTGSTLQRFFTLSEILFLLFTTIYSGALSSILTIPAYYPPIDHPKDLYKSGIPWAATHNAWIYSLQEAAEPYLSGLINRFEVHDTETLKKLAKKGGYGFCIEIMAGGHVTQQDHLSGEMIYGLHVMKNELYFTPSVTVLRKGSSYTKELTRLIHNCLDAGLMMLWEGTAALKYLSSRLQTALEQSETSSHEFKKRPIKLKLKHLQGAFIALGLGLSIATLIFIYEKFSSFLNKKTQIKQDSNNWFVY</sequence>
<keyword evidence="7" id="KW-0675">Receptor</keyword>
<protein>
    <recommendedName>
        <fullName evidence="10">Ionotropic glutamate receptor C-terminal domain-containing protein</fullName>
    </recommendedName>
</protein>
<keyword evidence="12" id="KW-1185">Reference proteome</keyword>
<evidence type="ECO:0000313" key="12">
    <source>
        <dbReference type="Proteomes" id="UP001461498"/>
    </source>
</evidence>